<accession>A0A4C1SKJ5</accession>
<organism evidence="2 3">
    <name type="scientific">Eumeta variegata</name>
    <name type="common">Bagworm moth</name>
    <name type="synonym">Eumeta japonica</name>
    <dbReference type="NCBI Taxonomy" id="151549"/>
    <lineage>
        <taxon>Eukaryota</taxon>
        <taxon>Metazoa</taxon>
        <taxon>Ecdysozoa</taxon>
        <taxon>Arthropoda</taxon>
        <taxon>Hexapoda</taxon>
        <taxon>Insecta</taxon>
        <taxon>Pterygota</taxon>
        <taxon>Neoptera</taxon>
        <taxon>Endopterygota</taxon>
        <taxon>Lepidoptera</taxon>
        <taxon>Glossata</taxon>
        <taxon>Ditrysia</taxon>
        <taxon>Tineoidea</taxon>
        <taxon>Psychidae</taxon>
        <taxon>Oiketicinae</taxon>
        <taxon>Eumeta</taxon>
    </lineage>
</organism>
<feature type="region of interest" description="Disordered" evidence="1">
    <location>
        <begin position="1"/>
        <end position="54"/>
    </location>
</feature>
<evidence type="ECO:0000313" key="3">
    <source>
        <dbReference type="Proteomes" id="UP000299102"/>
    </source>
</evidence>
<feature type="compositionally biased region" description="Basic and acidic residues" evidence="1">
    <location>
        <begin position="29"/>
        <end position="54"/>
    </location>
</feature>
<evidence type="ECO:0000313" key="2">
    <source>
        <dbReference type="EMBL" id="GBP01718.1"/>
    </source>
</evidence>
<evidence type="ECO:0000256" key="1">
    <source>
        <dbReference type="SAM" id="MobiDB-lite"/>
    </source>
</evidence>
<dbReference type="EMBL" id="BGZK01003474">
    <property type="protein sequence ID" value="GBP01718.1"/>
    <property type="molecule type" value="Genomic_DNA"/>
</dbReference>
<gene>
    <name evidence="2" type="ORF">EVAR_102519_1</name>
</gene>
<feature type="compositionally biased region" description="Basic and acidic residues" evidence="1">
    <location>
        <begin position="1"/>
        <end position="11"/>
    </location>
</feature>
<name>A0A4C1SKJ5_EUMVA</name>
<dbReference type="AlphaFoldDB" id="A0A4C1SKJ5"/>
<dbReference type="Proteomes" id="UP000299102">
    <property type="component" value="Unassembled WGS sequence"/>
</dbReference>
<protein>
    <submittedName>
        <fullName evidence="2">Uncharacterized protein</fullName>
    </submittedName>
</protein>
<comment type="caution">
    <text evidence="2">The sequence shown here is derived from an EMBL/GenBank/DDBJ whole genome shotgun (WGS) entry which is preliminary data.</text>
</comment>
<keyword evidence="3" id="KW-1185">Reference proteome</keyword>
<reference evidence="2 3" key="1">
    <citation type="journal article" date="2019" name="Commun. Biol.">
        <title>The bagworm genome reveals a unique fibroin gene that provides high tensile strength.</title>
        <authorList>
            <person name="Kono N."/>
            <person name="Nakamura H."/>
            <person name="Ohtoshi R."/>
            <person name="Tomita M."/>
            <person name="Numata K."/>
            <person name="Arakawa K."/>
        </authorList>
    </citation>
    <scope>NUCLEOTIDE SEQUENCE [LARGE SCALE GENOMIC DNA]</scope>
</reference>
<sequence>MVSPPKSERDRHVRKARVPSTRAQLARLRARETERERQSEREREDRFDGTHETRPSSLALAPLYFYNPRKAHPNYIEAFQSSDVRAKYHALDCADAHTVQILLANHFICIYQASYIIDVVRPCRYLRSLFSRSVPRVMAFTSEFTVCRARDITLSLSAN</sequence>
<proteinExistence type="predicted"/>